<dbReference type="PANTHER" id="PTHR11220:SF36">
    <property type="entry name" value="SOUL HEME-BINDING PROTEIN"/>
    <property type="match status" value="1"/>
</dbReference>
<name>A0AAW1XD72_RUBAR</name>
<proteinExistence type="inferred from homology"/>
<dbReference type="SUPFAM" id="SSF55136">
    <property type="entry name" value="Probable bacterial effector-binding domain"/>
    <property type="match status" value="2"/>
</dbReference>
<dbReference type="AlphaFoldDB" id="A0AAW1XD72"/>
<dbReference type="InterPro" id="IPR011256">
    <property type="entry name" value="Reg_factor_effector_dom_sf"/>
</dbReference>
<dbReference type="PANTHER" id="PTHR11220">
    <property type="entry name" value="HEME-BINDING PROTEIN-RELATED"/>
    <property type="match status" value="1"/>
</dbReference>
<sequence>MGKNGVVLSGQATESPQYRVVHSESDFEVRLYRESSWMSALVQETTSFEKATKDGFHRFSNTVFVFSFRWVIPCFLLSLSLFTGVSVHSWWQPNSSQISITAPVLTSIVPSVHGPEYYVRLYLPAKYERTPPQPFTELNLQFDKRRSQCIAVRKFPGFAEDDDINEELETLISSLNKHLNGNPGMSKEKSPYSIAQYNASYHVSGRLNEVWMDLVGFTIDC</sequence>
<dbReference type="EMBL" id="JBEDUW010000004">
    <property type="protein sequence ID" value="KAK9934602.1"/>
    <property type="molecule type" value="Genomic_DNA"/>
</dbReference>
<protein>
    <recommendedName>
        <fullName evidence="4">SOUL heme-binding protein</fullName>
    </recommendedName>
</protein>
<comment type="caution">
    <text evidence="2">The sequence shown here is derived from an EMBL/GenBank/DDBJ whole genome shotgun (WGS) entry which is preliminary data.</text>
</comment>
<evidence type="ECO:0000313" key="2">
    <source>
        <dbReference type="EMBL" id="KAK9934602.1"/>
    </source>
</evidence>
<dbReference type="InterPro" id="IPR006917">
    <property type="entry name" value="SOUL_heme-bd"/>
</dbReference>
<evidence type="ECO:0008006" key="4">
    <source>
        <dbReference type="Google" id="ProtNLM"/>
    </source>
</evidence>
<evidence type="ECO:0000256" key="1">
    <source>
        <dbReference type="ARBA" id="ARBA00009817"/>
    </source>
</evidence>
<accession>A0AAW1XD72</accession>
<dbReference type="Pfam" id="PF04832">
    <property type="entry name" value="SOUL"/>
    <property type="match status" value="2"/>
</dbReference>
<reference evidence="2 3" key="1">
    <citation type="journal article" date="2023" name="G3 (Bethesda)">
        <title>A chromosome-length genome assembly and annotation of blackberry (Rubus argutus, cv. 'Hillquist').</title>
        <authorList>
            <person name="Bruna T."/>
            <person name="Aryal R."/>
            <person name="Dudchenko O."/>
            <person name="Sargent D.J."/>
            <person name="Mead D."/>
            <person name="Buti M."/>
            <person name="Cavallini A."/>
            <person name="Hytonen T."/>
            <person name="Andres J."/>
            <person name="Pham M."/>
            <person name="Weisz D."/>
            <person name="Mascagni F."/>
            <person name="Usai G."/>
            <person name="Natali L."/>
            <person name="Bassil N."/>
            <person name="Fernandez G.E."/>
            <person name="Lomsadze A."/>
            <person name="Armour M."/>
            <person name="Olukolu B."/>
            <person name="Poorten T."/>
            <person name="Britton C."/>
            <person name="Davik J."/>
            <person name="Ashrafi H."/>
            <person name="Aiden E.L."/>
            <person name="Borodovsky M."/>
            <person name="Worthington M."/>
        </authorList>
    </citation>
    <scope>NUCLEOTIDE SEQUENCE [LARGE SCALE GENOMIC DNA]</scope>
    <source>
        <strain evidence="2">PI 553951</strain>
    </source>
</reference>
<dbReference type="Proteomes" id="UP001457282">
    <property type="component" value="Unassembled WGS sequence"/>
</dbReference>
<keyword evidence="3" id="KW-1185">Reference proteome</keyword>
<comment type="similarity">
    <text evidence="1">Belongs to the HEBP family.</text>
</comment>
<gene>
    <name evidence="2" type="ORF">M0R45_021739</name>
</gene>
<evidence type="ECO:0000313" key="3">
    <source>
        <dbReference type="Proteomes" id="UP001457282"/>
    </source>
</evidence>
<dbReference type="Gene3D" id="3.20.80.10">
    <property type="entry name" value="Regulatory factor, effector binding domain"/>
    <property type="match status" value="1"/>
</dbReference>
<organism evidence="2 3">
    <name type="scientific">Rubus argutus</name>
    <name type="common">Southern blackberry</name>
    <dbReference type="NCBI Taxonomy" id="59490"/>
    <lineage>
        <taxon>Eukaryota</taxon>
        <taxon>Viridiplantae</taxon>
        <taxon>Streptophyta</taxon>
        <taxon>Embryophyta</taxon>
        <taxon>Tracheophyta</taxon>
        <taxon>Spermatophyta</taxon>
        <taxon>Magnoliopsida</taxon>
        <taxon>eudicotyledons</taxon>
        <taxon>Gunneridae</taxon>
        <taxon>Pentapetalae</taxon>
        <taxon>rosids</taxon>
        <taxon>fabids</taxon>
        <taxon>Rosales</taxon>
        <taxon>Rosaceae</taxon>
        <taxon>Rosoideae</taxon>
        <taxon>Rosoideae incertae sedis</taxon>
        <taxon>Rubus</taxon>
    </lineage>
</organism>